<dbReference type="Gene3D" id="1.10.10.750">
    <property type="entry name" value="Ypt/Rab-GAP domain of gyp1p, domain 1"/>
    <property type="match status" value="1"/>
</dbReference>
<gene>
    <name evidence="2" type="ORF">CYMTET_11492</name>
</gene>
<reference evidence="2 3" key="1">
    <citation type="journal article" date="2015" name="Genome Biol. Evol.">
        <title>Comparative Genomics of a Bacterivorous Green Alga Reveals Evolutionary Causalities and Consequences of Phago-Mixotrophic Mode of Nutrition.</title>
        <authorList>
            <person name="Burns J.A."/>
            <person name="Paasch A."/>
            <person name="Narechania A."/>
            <person name="Kim E."/>
        </authorList>
    </citation>
    <scope>NUCLEOTIDE SEQUENCE [LARGE SCALE GENOMIC DNA]</scope>
    <source>
        <strain evidence="2 3">PLY_AMNH</strain>
    </source>
</reference>
<name>A0AAE0LD43_9CHLO</name>
<feature type="region of interest" description="Disordered" evidence="1">
    <location>
        <begin position="85"/>
        <end position="155"/>
    </location>
</feature>
<comment type="caution">
    <text evidence="2">The sequence shown here is derived from an EMBL/GenBank/DDBJ whole genome shotgun (WGS) entry which is preliminary data.</text>
</comment>
<feature type="region of interest" description="Disordered" evidence="1">
    <location>
        <begin position="277"/>
        <end position="298"/>
    </location>
</feature>
<protein>
    <submittedName>
        <fullName evidence="2">Uncharacterized protein</fullName>
    </submittedName>
</protein>
<sequence length="603" mass="66262">MKSAACGILQRNCFRDKGRKPPSRSQAAYRPRLRIHGAVDTSGMTHNRQRSLGDSAYTAVQSDNGESSVKGEICEANLIFSKSFDCSPRSPKPETPRRRHTVGLRSRGSSESSSNSPSIFHEYSRPGSPITVKNSHSPLPGTLLSPAPRKKAVSGTRRAALNDAVKMIEEDFETFDYSGGCAPMTCTLPFPNSAIAVALTGVPEDEIAAVTLRLSEILSLSEWQSDPYHHKPWQPSSYKRGSAERAKASVRPPAGTEFSEDVGCFSHFLQCGRPLQEPHVGGGKEEQTKREEQFAREQSLRREERYNKKIRLWDDVLPVFRDYKNDPRVHALWREGLPLSVRGYIWPRAIGNDLSVRPHWPVKLPCTVTRNTKLAGHPLCTEPAACCCGRAVCTLALAIAYPPHAGRAVHITSGLLLTTWQCSVTKDLFQIKAAEAEAYKKGKRAKRAEAAFLEETAQAAQREMALKDAADEAVRLTRRAWENATRLAEASDSIKKLVPRILANRPNAKCGECVTVSQQLHELAGYLAAKGVDLEEHKAAVAAAERVAVESDAMAKAAMVQASEAFKVPTPAFTSHLLPTYPAFLIYPLNHPFARSLLAPTPC</sequence>
<feature type="compositionally biased region" description="Low complexity" evidence="1">
    <location>
        <begin position="106"/>
        <end position="118"/>
    </location>
</feature>
<dbReference type="Proteomes" id="UP001190700">
    <property type="component" value="Unassembled WGS sequence"/>
</dbReference>
<feature type="compositionally biased region" description="Basic and acidic residues" evidence="1">
    <location>
        <begin position="282"/>
        <end position="298"/>
    </location>
</feature>
<evidence type="ECO:0000313" key="3">
    <source>
        <dbReference type="Proteomes" id="UP001190700"/>
    </source>
</evidence>
<accession>A0AAE0LD43</accession>
<organism evidence="2 3">
    <name type="scientific">Cymbomonas tetramitiformis</name>
    <dbReference type="NCBI Taxonomy" id="36881"/>
    <lineage>
        <taxon>Eukaryota</taxon>
        <taxon>Viridiplantae</taxon>
        <taxon>Chlorophyta</taxon>
        <taxon>Pyramimonadophyceae</taxon>
        <taxon>Pyramimonadales</taxon>
        <taxon>Pyramimonadaceae</taxon>
        <taxon>Cymbomonas</taxon>
    </lineage>
</organism>
<dbReference type="EMBL" id="LGRX02004301">
    <property type="protein sequence ID" value="KAK3280682.1"/>
    <property type="molecule type" value="Genomic_DNA"/>
</dbReference>
<keyword evidence="3" id="KW-1185">Reference proteome</keyword>
<evidence type="ECO:0000256" key="1">
    <source>
        <dbReference type="SAM" id="MobiDB-lite"/>
    </source>
</evidence>
<proteinExistence type="predicted"/>
<evidence type="ECO:0000313" key="2">
    <source>
        <dbReference type="EMBL" id="KAK3280682.1"/>
    </source>
</evidence>
<dbReference type="AlphaFoldDB" id="A0AAE0LD43"/>